<keyword evidence="7 9" id="KW-0005">Acetoin biosynthesis</keyword>
<dbReference type="EC" id="4.1.1.5" evidence="4 9"/>
<reference evidence="11 12" key="1">
    <citation type="submission" date="2018-06" db="EMBL/GenBank/DDBJ databases">
        <title>Genomic Encyclopedia of Archaeal and Bacterial Type Strains, Phase II (KMG-II): from individual species to whole genera.</title>
        <authorList>
            <person name="Goeker M."/>
        </authorList>
    </citation>
    <scope>NUCLEOTIDE SEQUENCE [LARGE SCALE GENOMIC DNA]</scope>
    <source>
        <strain evidence="11 12">DSM 23857</strain>
    </source>
</reference>
<evidence type="ECO:0000256" key="6">
    <source>
        <dbReference type="ARBA" id="ARBA00022793"/>
    </source>
</evidence>
<keyword evidence="12" id="KW-1185">Reference proteome</keyword>
<evidence type="ECO:0000256" key="2">
    <source>
        <dbReference type="ARBA" id="ARBA00005170"/>
    </source>
</evidence>
<evidence type="ECO:0000256" key="5">
    <source>
        <dbReference type="ARBA" id="ARBA00020164"/>
    </source>
</evidence>
<evidence type="ECO:0000313" key="11">
    <source>
        <dbReference type="EMBL" id="RAJ06527.1"/>
    </source>
</evidence>
<dbReference type="OrthoDB" id="8612680at2"/>
<dbReference type="SUPFAM" id="SSF117856">
    <property type="entry name" value="AF0104/ALDC/Ptd012-like"/>
    <property type="match status" value="1"/>
</dbReference>
<accession>A0A327QY08</accession>
<keyword evidence="6 9" id="KW-0210">Decarboxylase</keyword>
<proteinExistence type="inferred from homology"/>
<comment type="caution">
    <text evidence="11">The sequence shown here is derived from an EMBL/GenBank/DDBJ whole genome shotgun (WGS) entry which is preliminary data.</text>
</comment>
<evidence type="ECO:0000256" key="3">
    <source>
        <dbReference type="ARBA" id="ARBA00007106"/>
    </source>
</evidence>
<comment type="catalytic activity">
    <reaction evidence="1 9">
        <text>(2S)-2-acetolactate + H(+) = (R)-acetoin + CO2</text>
        <dbReference type="Rhea" id="RHEA:21580"/>
        <dbReference type="ChEBI" id="CHEBI:15378"/>
        <dbReference type="ChEBI" id="CHEBI:15686"/>
        <dbReference type="ChEBI" id="CHEBI:16526"/>
        <dbReference type="ChEBI" id="CHEBI:58476"/>
        <dbReference type="EC" id="4.1.1.5"/>
    </reaction>
</comment>
<evidence type="ECO:0000256" key="8">
    <source>
        <dbReference type="ARBA" id="ARBA00023239"/>
    </source>
</evidence>
<keyword evidence="8 9" id="KW-0456">Lyase</keyword>
<dbReference type="PIRSF" id="PIRSF001332">
    <property type="entry name" value="Acetolac_decarb"/>
    <property type="match status" value="1"/>
</dbReference>
<sequence>MKPIYLSLLLALLFITAKSHAQTSAVTIENKLYQAGIAPAFISGLYTGIISYKALKQHGDFGLGAPDKMAGEMVMLDGKVYHTASSGKTYLADDRTTTPMAFVTNFKPTKTIPIPSSLTVEQLYAMLDSHMVNHNGLYAYRVRGYFDSIVTRAFAAPTEPYDRLAALLHTQVFFTEHAIHGDLIGFRIPIFLEGVSITGYHFHFLSQDKAHGGHLVSMLLRGGTVEIQTLQAFEMMIPSEPNTYQKFDYSVDLRGDLKNIEQPKQP</sequence>
<organism evidence="11 12">
    <name type="scientific">Chitinophaga skermanii</name>
    <dbReference type="NCBI Taxonomy" id="331697"/>
    <lineage>
        <taxon>Bacteria</taxon>
        <taxon>Pseudomonadati</taxon>
        <taxon>Bacteroidota</taxon>
        <taxon>Chitinophagia</taxon>
        <taxon>Chitinophagales</taxon>
        <taxon>Chitinophagaceae</taxon>
        <taxon>Chitinophaga</taxon>
    </lineage>
</organism>
<evidence type="ECO:0000313" key="12">
    <source>
        <dbReference type="Proteomes" id="UP000249547"/>
    </source>
</evidence>
<dbReference type="RefSeq" id="WP_111597139.1">
    <property type="nucleotide sequence ID" value="NZ_QLLL01000003.1"/>
</dbReference>
<dbReference type="CDD" id="cd17299">
    <property type="entry name" value="acetolactate_decarboxylase"/>
    <property type="match status" value="1"/>
</dbReference>
<dbReference type="Gene3D" id="3.30.1330.80">
    <property type="entry name" value="Hypothetical protein, similar to alpha- acetolactate decarboxylase, domain 2"/>
    <property type="match status" value="2"/>
</dbReference>
<evidence type="ECO:0000256" key="9">
    <source>
        <dbReference type="PIRNR" id="PIRNR001332"/>
    </source>
</evidence>
<dbReference type="UniPathway" id="UPA00626">
    <property type="reaction ID" value="UER00678"/>
</dbReference>
<gene>
    <name evidence="11" type="ORF">LX64_01654</name>
</gene>
<name>A0A327QY08_9BACT</name>
<protein>
    <recommendedName>
        <fullName evidence="5 9">Alpha-acetolactate decarboxylase</fullName>
        <ecNumber evidence="4 9">4.1.1.5</ecNumber>
    </recommendedName>
</protein>
<evidence type="ECO:0000256" key="7">
    <source>
        <dbReference type="ARBA" id="ARBA00023061"/>
    </source>
</evidence>
<dbReference type="Pfam" id="PF03306">
    <property type="entry name" value="AAL_decarboxy"/>
    <property type="match status" value="1"/>
</dbReference>
<dbReference type="Proteomes" id="UP000249547">
    <property type="component" value="Unassembled WGS sequence"/>
</dbReference>
<dbReference type="EMBL" id="QLLL01000003">
    <property type="protein sequence ID" value="RAJ06527.1"/>
    <property type="molecule type" value="Genomic_DNA"/>
</dbReference>
<dbReference type="InterPro" id="IPR005128">
    <property type="entry name" value="Acetolactate_a_deCO2ase"/>
</dbReference>
<comment type="pathway">
    <text evidence="2 9">Polyol metabolism; (R,R)-butane-2,3-diol biosynthesis; (R,R)-butane-2,3-diol from pyruvate: step 2/3.</text>
</comment>
<dbReference type="GO" id="GO:0045151">
    <property type="term" value="P:acetoin biosynthetic process"/>
    <property type="evidence" value="ECO:0007669"/>
    <property type="project" value="UniProtKB-UniRule"/>
</dbReference>
<dbReference type="PANTHER" id="PTHR35524">
    <property type="entry name" value="ALPHA-ACETOLACTATE DECARBOXYLASE"/>
    <property type="match status" value="1"/>
</dbReference>
<dbReference type="PANTHER" id="PTHR35524:SF1">
    <property type="entry name" value="ALPHA-ACETOLACTATE DECARBOXYLASE"/>
    <property type="match status" value="1"/>
</dbReference>
<evidence type="ECO:0000256" key="10">
    <source>
        <dbReference type="SAM" id="SignalP"/>
    </source>
</evidence>
<evidence type="ECO:0000256" key="1">
    <source>
        <dbReference type="ARBA" id="ARBA00001784"/>
    </source>
</evidence>
<feature type="chain" id="PRO_5016243086" description="Alpha-acetolactate decarboxylase" evidence="10">
    <location>
        <begin position="22"/>
        <end position="266"/>
    </location>
</feature>
<keyword evidence="10" id="KW-0732">Signal</keyword>
<evidence type="ECO:0000256" key="4">
    <source>
        <dbReference type="ARBA" id="ARBA00013204"/>
    </source>
</evidence>
<feature type="signal peptide" evidence="10">
    <location>
        <begin position="1"/>
        <end position="21"/>
    </location>
</feature>
<dbReference type="GO" id="GO:0047605">
    <property type="term" value="F:acetolactate decarboxylase activity"/>
    <property type="evidence" value="ECO:0007669"/>
    <property type="project" value="UniProtKB-UniRule"/>
</dbReference>
<dbReference type="AlphaFoldDB" id="A0A327QY08"/>
<comment type="similarity">
    <text evidence="3 9">Belongs to the alpha-acetolactate decarboxylase family.</text>
</comment>